<dbReference type="Proteomes" id="UP000179284">
    <property type="component" value="Chromosome I"/>
</dbReference>
<organism evidence="4 5">
    <name type="scientific">Butyrivibrio hungatei</name>
    <dbReference type="NCBI Taxonomy" id="185008"/>
    <lineage>
        <taxon>Bacteria</taxon>
        <taxon>Bacillati</taxon>
        <taxon>Bacillota</taxon>
        <taxon>Clostridia</taxon>
        <taxon>Lachnospirales</taxon>
        <taxon>Lachnospiraceae</taxon>
        <taxon>Butyrivibrio</taxon>
    </lineage>
</organism>
<name>A0A1D9P0Z5_9FIRM</name>
<protein>
    <submittedName>
        <fullName evidence="4">Glycoside hydrolase family 2 Gh2A</fullName>
    </submittedName>
</protein>
<dbReference type="PANTHER" id="PTHR42732:SF1">
    <property type="entry name" value="BETA-MANNOSIDASE"/>
    <property type="match status" value="1"/>
</dbReference>
<dbReference type="AlphaFoldDB" id="A0A1D9P0Z5"/>
<keyword evidence="5" id="KW-1185">Reference proteome</keyword>
<dbReference type="Pfam" id="PF00703">
    <property type="entry name" value="Glyco_hydro_2"/>
    <property type="match status" value="1"/>
</dbReference>
<evidence type="ECO:0000313" key="4">
    <source>
        <dbReference type="EMBL" id="AOZ96161.1"/>
    </source>
</evidence>
<proteinExistence type="inferred from homology"/>
<evidence type="ECO:0000313" key="5">
    <source>
        <dbReference type="Proteomes" id="UP000179284"/>
    </source>
</evidence>
<dbReference type="EMBL" id="CP017831">
    <property type="protein sequence ID" value="AOZ96161.1"/>
    <property type="molecule type" value="Genomic_DNA"/>
</dbReference>
<dbReference type="GO" id="GO:0005975">
    <property type="term" value="P:carbohydrate metabolic process"/>
    <property type="evidence" value="ECO:0007669"/>
    <property type="project" value="InterPro"/>
</dbReference>
<comment type="similarity">
    <text evidence="1">Belongs to the glycosyl hydrolase 2 family.</text>
</comment>
<dbReference type="KEGG" id="bhu:bhn_I1127"/>
<dbReference type="Gene3D" id="2.60.40.10">
    <property type="entry name" value="Immunoglobulins"/>
    <property type="match status" value="1"/>
</dbReference>
<evidence type="ECO:0000259" key="2">
    <source>
        <dbReference type="Pfam" id="PF00703"/>
    </source>
</evidence>
<keyword evidence="4" id="KW-0378">Hydrolase</keyword>
<reference evidence="5" key="1">
    <citation type="submission" date="2016-10" db="EMBL/GenBank/DDBJ databases">
        <title>The complete genome sequence of the rumen bacterium Butyrivibrio hungatei MB2003.</title>
        <authorList>
            <person name="Palevich N."/>
            <person name="Kelly W.J."/>
            <person name="Leahy S.C."/>
            <person name="Altermann E."/>
            <person name="Rakonjac J."/>
            <person name="Attwood G.T."/>
        </authorList>
    </citation>
    <scope>NUCLEOTIDE SEQUENCE [LARGE SCALE GENOMIC DNA]</scope>
    <source>
        <strain evidence="5">MB2003</strain>
    </source>
</reference>
<dbReference type="InterPro" id="IPR006103">
    <property type="entry name" value="Glyco_hydro_2_cat"/>
</dbReference>
<dbReference type="GO" id="GO:0004553">
    <property type="term" value="F:hydrolase activity, hydrolyzing O-glycosyl compounds"/>
    <property type="evidence" value="ECO:0007669"/>
    <property type="project" value="InterPro"/>
</dbReference>
<sequence length="912" mass="104328">MKVDISGEYKVYLDSDHEKEFVAKLPGSLDENKIGLVDNILITEQGKSQKKAEGPIATRLTRKFSYYGKAYYKRELSDALSGFEKELSKRLFIKVERSRNLFLKVDDREVKALRGSLSTHYLFEVTGLLKKDSTIEFICDNDYENMPRAGIIYSSTATDETQTNWNGLLGQMSLFSKECAFVERLSIYPKAGSAEIEAVVNSDRAFNGKITLNSEAFEDEVLIELDLAEKGSFTVKTTVALKKDVRRWDEYEGNLYSCKWSLFDNNGTELDESTETFGIRDFSYDNEGRLTINGRRFFLRGEANCAEFPETGHAPMDVESWLKVMEKYKSYGINCVRFHSHCPVEAAFVAADKLGIMVQPELSHWNPNDAFVEKYSREYYEKELKEIIKEYANHPSFVMLTLGNELGSDIAGTRVMIELVKMAKDIDDTRLFAWGSNVFYGEKGYNKDSDFYTSMGYYKDMLRATSPGMIGFLNNEYPSASQDFSKVTAQIRNEYKKPIFGFEVGQYEVLPDFNELEDFKGVTDPVNLKLVKEHADKVGILRDWDKYVEATGELSRLCYREEVESVLRTPDMSGLSLLGIQDFPGQGTALVGMMNSHLEPKKYDFAKAEKFRAFYREALPLVLLPKYTYTDDESVTALVKIANYGKKALEGTFKVKLVDAADDKVLEEYKISENACCKVGELTEIGKIDFSLSGSLSDKKARELLIIAYLENTDIENTYPIWVYQKEFLKDIQSPENVYETRAFDDKAIEVLENGGIVYLSPDSTADAIPSSIKCQFSPDFWCADMFKEQEGSMGQLINKEHPIFKDFPTNNYSQWQWWPMASQRAFIMPEYITSIITEMDSYMYLRPMSMLFEAKCLKGKVLASSMGLHNLLEHPEARALLMNIYRYISSDEFEPEQEIDISFIQKIMLKN</sequence>
<feature type="domain" description="Glycoside hydrolase family 2 catalytic" evidence="3">
    <location>
        <begin position="287"/>
        <end position="454"/>
    </location>
</feature>
<accession>A0A1D9P0Z5</accession>
<dbReference type="SUPFAM" id="SSF51445">
    <property type="entry name" value="(Trans)glycosidases"/>
    <property type="match status" value="1"/>
</dbReference>
<gene>
    <name evidence="4" type="ORF">bhn_I1127</name>
</gene>
<dbReference type="InterPro" id="IPR017853">
    <property type="entry name" value="GH"/>
</dbReference>
<dbReference type="Gene3D" id="3.20.20.80">
    <property type="entry name" value="Glycosidases"/>
    <property type="match status" value="1"/>
</dbReference>
<dbReference type="RefSeq" id="WP_071175875.1">
    <property type="nucleotide sequence ID" value="NZ_CP017831.1"/>
</dbReference>
<dbReference type="InterPro" id="IPR006102">
    <property type="entry name" value="Ig-like_GH2"/>
</dbReference>
<dbReference type="PANTHER" id="PTHR42732">
    <property type="entry name" value="BETA-GALACTOSIDASE"/>
    <property type="match status" value="1"/>
</dbReference>
<feature type="domain" description="Glycoside hydrolase family 2 immunoglobulin-like beta-sandwich" evidence="2">
    <location>
        <begin position="181"/>
        <end position="280"/>
    </location>
</feature>
<dbReference type="Pfam" id="PF02836">
    <property type="entry name" value="Glyco_hydro_2_C"/>
    <property type="match status" value="1"/>
</dbReference>
<dbReference type="InterPro" id="IPR051913">
    <property type="entry name" value="GH2_Domain-Containing"/>
</dbReference>
<dbReference type="InterPro" id="IPR013783">
    <property type="entry name" value="Ig-like_fold"/>
</dbReference>
<evidence type="ECO:0000259" key="3">
    <source>
        <dbReference type="Pfam" id="PF02836"/>
    </source>
</evidence>
<evidence type="ECO:0000256" key="1">
    <source>
        <dbReference type="ARBA" id="ARBA00007401"/>
    </source>
</evidence>